<dbReference type="InterPro" id="IPR013118">
    <property type="entry name" value="Mannitol_DH_C"/>
</dbReference>
<protein>
    <recommendedName>
        <fullName evidence="4">Mannitol-1-phosphate 5-dehydrogenase</fullName>
        <ecNumber evidence="3">1.1.1.17</ecNumber>
    </recommendedName>
</protein>
<dbReference type="NCBIfam" id="NF002652">
    <property type="entry name" value="PRK02318.2-5"/>
    <property type="match status" value="1"/>
</dbReference>
<evidence type="ECO:0000256" key="6">
    <source>
        <dbReference type="ARBA" id="ARBA00023027"/>
    </source>
</evidence>
<evidence type="ECO:0000256" key="3">
    <source>
        <dbReference type="ARBA" id="ARBA00012939"/>
    </source>
</evidence>
<dbReference type="InterPro" id="IPR023028">
    <property type="entry name" value="Mannitol_1_phos_5_DH"/>
</dbReference>
<reference evidence="11" key="1">
    <citation type="submission" date="2015-09" db="EMBL/GenBank/DDBJ databases">
        <authorList>
            <person name="Fill T.P."/>
            <person name="Baretta J.F."/>
            <person name="de Almeida L.G."/>
            <person name="Rocha M."/>
            <person name="de Souza D.H."/>
            <person name="Malavazi I."/>
            <person name="Cerdeira L.T."/>
            <person name="Hong H."/>
            <person name="Samborskyy M."/>
            <person name="de Vasconcelos A.T."/>
            <person name="Leadlay P."/>
            <person name="Rodrigues-Filho E."/>
        </authorList>
    </citation>
    <scope>NUCLEOTIDE SEQUENCE [LARGE SCALE GENOMIC DNA]</scope>
    <source>
        <strain evidence="11">LaBioMMi 136</strain>
    </source>
</reference>
<evidence type="ECO:0000259" key="8">
    <source>
        <dbReference type="Pfam" id="PF01232"/>
    </source>
</evidence>
<dbReference type="HAMAP" id="MF_00196">
    <property type="entry name" value="Mannitol_dehydrog"/>
    <property type="match status" value="1"/>
</dbReference>
<evidence type="ECO:0000256" key="5">
    <source>
        <dbReference type="ARBA" id="ARBA00023002"/>
    </source>
</evidence>
<evidence type="ECO:0000256" key="4">
    <source>
        <dbReference type="ARBA" id="ARBA00016219"/>
    </source>
</evidence>
<dbReference type="Pfam" id="PF01232">
    <property type="entry name" value="Mannitol_dh"/>
    <property type="match status" value="1"/>
</dbReference>
<dbReference type="EC" id="1.1.1.17" evidence="3"/>
<dbReference type="Pfam" id="PF08125">
    <property type="entry name" value="Mannitol_dh_C"/>
    <property type="match status" value="1"/>
</dbReference>
<dbReference type="NCBIfam" id="NF002647">
    <property type="entry name" value="PRK02318.1-3"/>
    <property type="match status" value="1"/>
</dbReference>
<evidence type="ECO:0000259" key="9">
    <source>
        <dbReference type="Pfam" id="PF08125"/>
    </source>
</evidence>
<keyword evidence="5" id="KW-0560">Oxidoreductase</keyword>
<dbReference type="InterPro" id="IPR036291">
    <property type="entry name" value="NAD(P)-bd_dom_sf"/>
</dbReference>
<keyword evidence="6" id="KW-0520">NAD</keyword>
<dbReference type="InterPro" id="IPR013131">
    <property type="entry name" value="Mannitol_DH_N"/>
</dbReference>
<dbReference type="InterPro" id="IPR000669">
    <property type="entry name" value="Mannitol_DH"/>
</dbReference>
<comment type="subunit">
    <text evidence="2">Monomer.</text>
</comment>
<dbReference type="Proteomes" id="UP000190744">
    <property type="component" value="Unassembled WGS sequence"/>
</dbReference>
<evidence type="ECO:0000313" key="11">
    <source>
        <dbReference type="Proteomes" id="UP000190744"/>
    </source>
</evidence>
<dbReference type="InterPro" id="IPR013328">
    <property type="entry name" value="6PGD_dom2"/>
</dbReference>
<dbReference type="PANTHER" id="PTHR30524">
    <property type="entry name" value="MANNITOL-1-PHOSPHATE 5-DEHYDROGENASE"/>
    <property type="match status" value="1"/>
</dbReference>
<dbReference type="Gene3D" id="3.40.50.720">
    <property type="entry name" value="NAD(P)-binding Rossmann-like Domain"/>
    <property type="match status" value="1"/>
</dbReference>
<comment type="caution">
    <text evidence="10">The sequence shown here is derived from an EMBL/GenBank/DDBJ whole genome shotgun (WGS) entry which is preliminary data.</text>
</comment>
<dbReference type="InterPro" id="IPR008927">
    <property type="entry name" value="6-PGluconate_DH-like_C_sf"/>
</dbReference>
<proteinExistence type="inferred from homology"/>
<organism evidence="10 11">
    <name type="scientific">Penicillium brasilianum</name>
    <dbReference type="NCBI Taxonomy" id="104259"/>
    <lineage>
        <taxon>Eukaryota</taxon>
        <taxon>Fungi</taxon>
        <taxon>Dikarya</taxon>
        <taxon>Ascomycota</taxon>
        <taxon>Pezizomycotina</taxon>
        <taxon>Eurotiomycetes</taxon>
        <taxon>Eurotiomycetidae</taxon>
        <taxon>Eurotiales</taxon>
        <taxon>Aspergillaceae</taxon>
        <taxon>Penicillium</taxon>
    </lineage>
</organism>
<comment type="similarity">
    <text evidence="1">Belongs to the mannitol dehydrogenase family.</text>
</comment>
<dbReference type="GO" id="GO:0008926">
    <property type="term" value="F:mannitol-1-phosphate 5-dehydrogenase activity"/>
    <property type="evidence" value="ECO:0007669"/>
    <property type="project" value="UniProtKB-EC"/>
</dbReference>
<dbReference type="Gene3D" id="1.10.1040.10">
    <property type="entry name" value="N-(1-d-carboxylethyl)-l-norvaline Dehydrogenase, domain 2"/>
    <property type="match status" value="1"/>
</dbReference>
<dbReference type="FunFam" id="1.10.1040.10:FF:000009">
    <property type="entry name" value="Mannitol-1-phosphate 5-dehydrogenase"/>
    <property type="match status" value="1"/>
</dbReference>
<gene>
    <name evidence="10" type="ORF">PEBR_26101</name>
</gene>
<dbReference type="FunFam" id="3.40.50.720:FF:000316">
    <property type="entry name" value="Mannitol-1-phosphate 5-dehydrogenase"/>
    <property type="match status" value="1"/>
</dbReference>
<dbReference type="GO" id="GO:0019592">
    <property type="term" value="P:mannitol catabolic process"/>
    <property type="evidence" value="ECO:0007669"/>
    <property type="project" value="TreeGrafter"/>
</dbReference>
<dbReference type="SUPFAM" id="SSF51735">
    <property type="entry name" value="NAD(P)-binding Rossmann-fold domains"/>
    <property type="match status" value="1"/>
</dbReference>
<dbReference type="SUPFAM" id="SSF48179">
    <property type="entry name" value="6-phosphogluconate dehydrogenase C-terminal domain-like"/>
    <property type="match status" value="1"/>
</dbReference>
<dbReference type="PANTHER" id="PTHR30524:SF0">
    <property type="entry name" value="ALTRONATE OXIDOREDUCTASE-RELATED"/>
    <property type="match status" value="1"/>
</dbReference>
<evidence type="ECO:0000313" key="10">
    <source>
        <dbReference type="EMBL" id="OOQ85333.1"/>
    </source>
</evidence>
<comment type="catalytic activity">
    <reaction evidence="7">
        <text>D-mannitol 1-phosphate + NAD(+) = beta-D-fructose 6-phosphate + NADH + H(+)</text>
        <dbReference type="Rhea" id="RHEA:19661"/>
        <dbReference type="ChEBI" id="CHEBI:15378"/>
        <dbReference type="ChEBI" id="CHEBI:57540"/>
        <dbReference type="ChEBI" id="CHEBI:57634"/>
        <dbReference type="ChEBI" id="CHEBI:57945"/>
        <dbReference type="ChEBI" id="CHEBI:61381"/>
        <dbReference type="EC" id="1.1.1.17"/>
    </reaction>
</comment>
<evidence type="ECO:0000256" key="2">
    <source>
        <dbReference type="ARBA" id="ARBA00011245"/>
    </source>
</evidence>
<dbReference type="EMBL" id="LJBN01000168">
    <property type="protein sequence ID" value="OOQ85333.1"/>
    <property type="molecule type" value="Genomic_DNA"/>
</dbReference>
<evidence type="ECO:0000256" key="7">
    <source>
        <dbReference type="ARBA" id="ARBA00048615"/>
    </source>
</evidence>
<name>A0A1S9RIK6_PENBI</name>
<feature type="domain" description="Mannitol dehydrogenase N-terminal" evidence="8">
    <location>
        <begin position="3"/>
        <end position="189"/>
    </location>
</feature>
<evidence type="ECO:0000256" key="1">
    <source>
        <dbReference type="ARBA" id="ARBA00006541"/>
    </source>
</evidence>
<dbReference type="PRINTS" id="PR00084">
    <property type="entry name" value="MTLDHDRGNASE"/>
</dbReference>
<feature type="domain" description="Mannitol dehydrogenase C-terminal" evidence="9">
    <location>
        <begin position="205"/>
        <end position="347"/>
    </location>
</feature>
<sequence>MGMKAIHFGGGNIGRGFVAEFLHAAGYEVVFVDVMDSIINELQNTKSYQVTEVSEGGETTKTITNYRAINSKTHEQDVVEEISTADIVTCAVGPNILKFIAPVIAKGIDIRSTPKPLAVIACENAIGATDTLRGHIESHTDSERLKTMGERAQYANSAIDRIVPAQPPNSGLNVRIEKFYEWVVEKGPFGHVGHPDIPAIHWVDHLEPYIERKLFTVNTSHATAAYYGRYAGKKTIAEAMHDSYIRGVVRDVLKETSSLIVDKHEIEAQEQQDYVETIIARISNPYLEDSVERVGRAPMRKLGRKERFIGPAAQLAERGLKYDSLLGSVEMALRFQNVKDDQESVELAQILKENAPADATVQLTGLERTHPLFSAVVKVVDQVQSEAKYVPIHKTHNSHPCASTNIPFFLQGNWSAPHLDVLAPF</sequence>
<dbReference type="AlphaFoldDB" id="A0A1S9RIK6"/>
<accession>A0A1S9RIK6</accession>
<dbReference type="GO" id="GO:0005829">
    <property type="term" value="C:cytosol"/>
    <property type="evidence" value="ECO:0007669"/>
    <property type="project" value="TreeGrafter"/>
</dbReference>